<dbReference type="PRINTS" id="PR00081">
    <property type="entry name" value="GDHRDH"/>
</dbReference>
<proteinExistence type="predicted"/>
<dbReference type="SMART" id="SM00822">
    <property type="entry name" value="PKS_KR"/>
    <property type="match status" value="1"/>
</dbReference>
<evidence type="ECO:0000256" key="1">
    <source>
        <dbReference type="ARBA" id="ARBA00022857"/>
    </source>
</evidence>
<dbReference type="Pfam" id="PF00106">
    <property type="entry name" value="adh_short"/>
    <property type="match status" value="1"/>
</dbReference>
<dbReference type="PROSITE" id="PS00061">
    <property type="entry name" value="ADH_SHORT"/>
    <property type="match status" value="1"/>
</dbReference>
<dbReference type="InterPro" id="IPR057326">
    <property type="entry name" value="KR_dom"/>
</dbReference>
<dbReference type="InterPro" id="IPR020904">
    <property type="entry name" value="Sc_DH/Rdtase_CS"/>
</dbReference>
<dbReference type="GO" id="GO:0016491">
    <property type="term" value="F:oxidoreductase activity"/>
    <property type="evidence" value="ECO:0007669"/>
    <property type="project" value="UniProtKB-KW"/>
</dbReference>
<dbReference type="Gene3D" id="3.40.50.720">
    <property type="entry name" value="NAD(P)-binding Rossmann-like Domain"/>
    <property type="match status" value="1"/>
</dbReference>
<reference evidence="4 5" key="1">
    <citation type="submission" date="2019-07" db="EMBL/GenBank/DDBJ databases">
        <title>Finished genome of Venturia effusa.</title>
        <authorList>
            <person name="Young C.A."/>
            <person name="Cox M.P."/>
            <person name="Ganley A.R.D."/>
            <person name="David W.J."/>
        </authorList>
    </citation>
    <scope>NUCLEOTIDE SEQUENCE [LARGE SCALE GENOMIC DNA]</scope>
    <source>
        <strain evidence="5">albino</strain>
    </source>
</reference>
<feature type="domain" description="Ketoreductase" evidence="3">
    <location>
        <begin position="6"/>
        <end position="199"/>
    </location>
</feature>
<protein>
    <recommendedName>
        <fullName evidence="3">Ketoreductase domain-containing protein</fullName>
    </recommendedName>
</protein>
<organism evidence="4 5">
    <name type="scientific">Venturia effusa</name>
    <dbReference type="NCBI Taxonomy" id="50376"/>
    <lineage>
        <taxon>Eukaryota</taxon>
        <taxon>Fungi</taxon>
        <taxon>Dikarya</taxon>
        <taxon>Ascomycota</taxon>
        <taxon>Pezizomycotina</taxon>
        <taxon>Dothideomycetes</taxon>
        <taxon>Pleosporomycetidae</taxon>
        <taxon>Venturiales</taxon>
        <taxon>Venturiaceae</taxon>
        <taxon>Venturia</taxon>
    </lineage>
</organism>
<evidence type="ECO:0000313" key="4">
    <source>
        <dbReference type="EMBL" id="QDS70903.1"/>
    </source>
</evidence>
<evidence type="ECO:0000259" key="3">
    <source>
        <dbReference type="SMART" id="SM00822"/>
    </source>
</evidence>
<accession>A0A517L5I9</accession>
<dbReference type="STRING" id="50376.A0A517L5I9"/>
<dbReference type="PANTHER" id="PTHR43658:SF8">
    <property type="entry name" value="17-BETA-HYDROXYSTEROID DEHYDROGENASE 14-RELATED"/>
    <property type="match status" value="1"/>
</dbReference>
<gene>
    <name evidence="4" type="ORF">FKW77_006323</name>
</gene>
<dbReference type="InterPro" id="IPR002347">
    <property type="entry name" value="SDR_fam"/>
</dbReference>
<dbReference type="SUPFAM" id="SSF51735">
    <property type="entry name" value="NAD(P)-binding Rossmann-fold domains"/>
    <property type="match status" value="1"/>
</dbReference>
<keyword evidence="5" id="KW-1185">Reference proteome</keyword>
<evidence type="ECO:0000256" key="2">
    <source>
        <dbReference type="ARBA" id="ARBA00023002"/>
    </source>
</evidence>
<dbReference type="PANTHER" id="PTHR43658">
    <property type="entry name" value="SHORT-CHAIN DEHYDROGENASE/REDUCTASE"/>
    <property type="match status" value="1"/>
</dbReference>
<dbReference type="Proteomes" id="UP000316270">
    <property type="component" value="Chromosome 5"/>
</dbReference>
<keyword evidence="2" id="KW-0560">Oxidoreductase</keyword>
<keyword evidence="1" id="KW-0521">NADP</keyword>
<name>A0A517L5I9_9PEZI</name>
<dbReference type="EMBL" id="CP042189">
    <property type="protein sequence ID" value="QDS70903.1"/>
    <property type="molecule type" value="Genomic_DNA"/>
</dbReference>
<dbReference type="AlphaFoldDB" id="A0A517L5I9"/>
<dbReference type="InterPro" id="IPR036291">
    <property type="entry name" value="NAD(P)-bd_dom_sf"/>
</dbReference>
<sequence>MKPSGRTFVISGGGSGLGLATARDLVKAGAYVALLDLNAEAGERITKEFGDKSIFFETDVSDTSSVEAAVKGSVEWVKKTGKPIGGVVAAAGVGSAAKIYDARSESPVPISQIDFVMNINLRGTLDLIRLVVPHLVKNDPTGPDGERGVLIMVASSAAFDGQPGQVAYAASKGAIASLTLPLARDLARFGIRAVTIAPSLFESAMTAVLPEKARKSLERVMEWPLRAGKPSEFSSMVLHSIENEMLNGTVLRLDGAMRMPSKM</sequence>
<evidence type="ECO:0000313" key="5">
    <source>
        <dbReference type="Proteomes" id="UP000316270"/>
    </source>
</evidence>
<dbReference type="OrthoDB" id="3819888at2759"/>